<organism evidence="1">
    <name type="scientific">Arundo donax</name>
    <name type="common">Giant reed</name>
    <name type="synonym">Donax arundinaceus</name>
    <dbReference type="NCBI Taxonomy" id="35708"/>
    <lineage>
        <taxon>Eukaryota</taxon>
        <taxon>Viridiplantae</taxon>
        <taxon>Streptophyta</taxon>
        <taxon>Embryophyta</taxon>
        <taxon>Tracheophyta</taxon>
        <taxon>Spermatophyta</taxon>
        <taxon>Magnoliopsida</taxon>
        <taxon>Liliopsida</taxon>
        <taxon>Poales</taxon>
        <taxon>Poaceae</taxon>
        <taxon>PACMAD clade</taxon>
        <taxon>Arundinoideae</taxon>
        <taxon>Arundineae</taxon>
        <taxon>Arundo</taxon>
    </lineage>
</organism>
<accession>A0A0A9C881</accession>
<reference evidence="1" key="2">
    <citation type="journal article" date="2015" name="Data Brief">
        <title>Shoot transcriptome of the giant reed, Arundo donax.</title>
        <authorList>
            <person name="Barrero R.A."/>
            <person name="Guerrero F.D."/>
            <person name="Moolhuijzen P."/>
            <person name="Goolsby J.A."/>
            <person name="Tidwell J."/>
            <person name="Bellgard S.E."/>
            <person name="Bellgard M.I."/>
        </authorList>
    </citation>
    <scope>NUCLEOTIDE SEQUENCE</scope>
    <source>
        <tissue evidence="1">Shoot tissue taken approximately 20 cm above the soil surface</tissue>
    </source>
</reference>
<evidence type="ECO:0000313" key="1">
    <source>
        <dbReference type="EMBL" id="JAD67727.1"/>
    </source>
</evidence>
<reference evidence="1" key="1">
    <citation type="submission" date="2014-09" db="EMBL/GenBank/DDBJ databases">
        <authorList>
            <person name="Magalhaes I.L.F."/>
            <person name="Oliveira U."/>
            <person name="Santos F.R."/>
            <person name="Vidigal T.H.D.A."/>
            <person name="Brescovit A.D."/>
            <person name="Santos A.J."/>
        </authorList>
    </citation>
    <scope>NUCLEOTIDE SEQUENCE</scope>
    <source>
        <tissue evidence="1">Shoot tissue taken approximately 20 cm above the soil surface</tissue>
    </source>
</reference>
<proteinExistence type="predicted"/>
<dbReference type="AlphaFoldDB" id="A0A0A9C881"/>
<sequence length="51" mass="5995">MFVHIESLFDGSILCHNNTFLPIHPSKDDPAQNQFNSMTNRIRLNRAFYRS</sequence>
<protein>
    <submittedName>
        <fullName evidence="1">Uncharacterized protein</fullName>
    </submittedName>
</protein>
<dbReference type="EMBL" id="GBRH01230168">
    <property type="protein sequence ID" value="JAD67727.1"/>
    <property type="molecule type" value="Transcribed_RNA"/>
</dbReference>
<name>A0A0A9C881_ARUDO</name>